<dbReference type="RefSeq" id="WP_174519976.1">
    <property type="nucleotide sequence ID" value="NZ_JXKH01000003.1"/>
</dbReference>
<keyword evidence="3" id="KW-1185">Reference proteome</keyword>
<organism evidence="2 3">
    <name type="scientific">Enterococcus canis</name>
    <dbReference type="NCBI Taxonomy" id="214095"/>
    <lineage>
        <taxon>Bacteria</taxon>
        <taxon>Bacillati</taxon>
        <taxon>Bacillota</taxon>
        <taxon>Bacilli</taxon>
        <taxon>Lactobacillales</taxon>
        <taxon>Enterococcaceae</taxon>
        <taxon>Enterococcus</taxon>
    </lineage>
</organism>
<dbReference type="Proteomes" id="UP000181884">
    <property type="component" value="Unassembled WGS sequence"/>
</dbReference>
<comment type="caution">
    <text evidence="2">The sequence shown here is derived from an EMBL/GenBank/DDBJ whole genome shotgun (WGS) entry which is preliminary data.</text>
</comment>
<dbReference type="STRING" id="214095.RU97_GL001520"/>
<dbReference type="EMBL" id="JXKH01000003">
    <property type="protein sequence ID" value="OJG18902.1"/>
    <property type="molecule type" value="Genomic_DNA"/>
</dbReference>
<dbReference type="SUPFAM" id="SSF51366">
    <property type="entry name" value="Ribulose-phoshate binding barrel"/>
    <property type="match status" value="1"/>
</dbReference>
<dbReference type="AlphaFoldDB" id="A0A1L8RGT1"/>
<reference evidence="2 3" key="1">
    <citation type="submission" date="2014-12" db="EMBL/GenBank/DDBJ databases">
        <title>Draft genome sequences of 29 type strains of Enterococci.</title>
        <authorList>
            <person name="Zhong Z."/>
            <person name="Sun Z."/>
            <person name="Liu W."/>
            <person name="Zhang W."/>
            <person name="Zhang H."/>
        </authorList>
    </citation>
    <scope>NUCLEOTIDE SEQUENCE [LARGE SCALE GENOMIC DNA]</scope>
    <source>
        <strain evidence="2 3">DSM 17029</strain>
    </source>
</reference>
<evidence type="ECO:0000313" key="2">
    <source>
        <dbReference type="EMBL" id="OJG18902.1"/>
    </source>
</evidence>
<dbReference type="Pfam" id="PF25509">
    <property type="entry name" value="DUF7916"/>
    <property type="match status" value="1"/>
</dbReference>
<protein>
    <submittedName>
        <fullName evidence="2">PEP phosphonomutase</fullName>
    </submittedName>
</protein>
<proteinExistence type="predicted"/>
<dbReference type="InterPro" id="IPR011060">
    <property type="entry name" value="RibuloseP-bd_barrel"/>
</dbReference>
<accession>A0A1L8RGT1</accession>
<name>A0A1L8RGT1_9ENTE</name>
<sequence length="304" mass="31863">MKRLLSANTSEIEAMNGADLKQSILASEGRIICAENVVNAGPQVGELTNGEVAVAYGADLLLLNGFDCFEPFIGGLPETVADLGPDSSPVLRLKKLIGRPVGINLEPVDPHAAGMEQLLTIAEGRMSSVKTFQEAEKLGVDFICLTGNPGTGVTSQEIAKAVRVAKEHFSGLIIAGKMHSAGVNEPVAAPEAIEAYIEAGADVILLPAVGTVPGFTDEEMRAAVQVAKDNNALTMSAIGTSQESADADTIKQIALRNKINGVDIQHIGDAGYGGLAPAENIYTMSLAIRGLRHTLNRVSRSILR</sequence>
<evidence type="ECO:0000313" key="3">
    <source>
        <dbReference type="Proteomes" id="UP000181884"/>
    </source>
</evidence>
<evidence type="ECO:0000259" key="1">
    <source>
        <dbReference type="Pfam" id="PF25509"/>
    </source>
</evidence>
<feature type="domain" description="DUF7916" evidence="1">
    <location>
        <begin position="5"/>
        <end position="304"/>
    </location>
</feature>
<dbReference type="InterPro" id="IPR057238">
    <property type="entry name" value="DUF7916"/>
</dbReference>
<gene>
    <name evidence="2" type="ORF">RU97_GL001520</name>
</gene>
<dbReference type="Gene3D" id="3.20.20.60">
    <property type="entry name" value="Phosphoenolpyruvate-binding domains"/>
    <property type="match status" value="1"/>
</dbReference>
<dbReference type="InterPro" id="IPR040442">
    <property type="entry name" value="Pyrv_kinase-like_dom_sf"/>
</dbReference>